<dbReference type="InterPro" id="IPR015943">
    <property type="entry name" value="WD40/YVTN_repeat-like_dom_sf"/>
</dbReference>
<dbReference type="Pfam" id="PF07494">
    <property type="entry name" value="Reg_prop"/>
    <property type="match status" value="3"/>
</dbReference>
<dbReference type="OrthoDB" id="268113at2"/>
<dbReference type="InterPro" id="IPR036582">
    <property type="entry name" value="Mao_N_sf"/>
</dbReference>
<evidence type="ECO:0000313" key="2">
    <source>
        <dbReference type="EMBL" id="VDN48017.1"/>
    </source>
</evidence>
<dbReference type="RefSeq" id="WP_125137224.1">
    <property type="nucleotide sequence ID" value="NZ_LR130778.1"/>
</dbReference>
<dbReference type="Gene3D" id="2.130.10.10">
    <property type="entry name" value="YVTN repeat-like/Quinoprotein amine dehydrogenase"/>
    <property type="match status" value="2"/>
</dbReference>
<dbReference type="EMBL" id="LR130778">
    <property type="protein sequence ID" value="VDN48017.1"/>
    <property type="molecule type" value="Genomic_DNA"/>
</dbReference>
<reference evidence="2 3" key="1">
    <citation type="submission" date="2018-09" db="EMBL/GenBank/DDBJ databases">
        <authorList>
            <person name="Postec A."/>
        </authorList>
    </citation>
    <scope>NUCLEOTIDE SEQUENCE [LARGE SCALE GENOMIC DNA]</scope>
    <source>
        <strain evidence="2">70B-A</strain>
    </source>
</reference>
<gene>
    <name evidence="2" type="ORF">PATL70BA_2132</name>
</gene>
<feature type="domain" description="Copper amine oxidase-like N-terminal" evidence="1">
    <location>
        <begin position="353"/>
        <end position="453"/>
    </location>
</feature>
<organism evidence="2 3">
    <name type="scientific">Petrocella atlantisensis</name>
    <dbReference type="NCBI Taxonomy" id="2173034"/>
    <lineage>
        <taxon>Bacteria</taxon>
        <taxon>Bacillati</taxon>
        <taxon>Bacillota</taxon>
        <taxon>Clostridia</taxon>
        <taxon>Lachnospirales</taxon>
        <taxon>Vallitaleaceae</taxon>
        <taxon>Petrocella</taxon>
    </lineage>
</organism>
<proteinExistence type="predicted"/>
<dbReference type="KEGG" id="cbar:PATL70BA_2132"/>
<dbReference type="InterPro" id="IPR011110">
    <property type="entry name" value="Reg_prop"/>
</dbReference>
<protein>
    <recommendedName>
        <fullName evidence="1">Copper amine oxidase-like N-terminal domain-containing protein</fullName>
    </recommendedName>
</protein>
<dbReference type="InterPro" id="IPR012854">
    <property type="entry name" value="Cu_amine_oxidase-like_N"/>
</dbReference>
<evidence type="ECO:0000259" key="1">
    <source>
        <dbReference type="Pfam" id="PF07833"/>
    </source>
</evidence>
<name>A0A3P7PW91_9FIRM</name>
<sequence>MKKSLSLIIVVVLILSTSTIHGITDQQYVQYTKNNSALVADRVVALEADTLGGIWVATSGSGAIYIDSAGKWHTYMEMSSGLKNNFLNDVTLDSLGNTHFATNIGVTSRMKDNTWNNYYMNENKIFGETVTALAGDGKGGLWHGVTGYGAYYKNANGVMTHYSSANSSIPSSNVSSFAFDQKGGVWIGTELTYNEMGGIAYLNADGKWTLYNSNNSKLPSNRVREVYVAKNGAVWIGTINGLAKLYNNEWVIYSNNSVWEYDVRSVTEDSAGNIYAATWGDGLLKIDPAGKLTNYKSSDSPIPNNYIYEVELDTKGNIWLGTNVGLTQIKTTSQVTQPPVVQPKIVTVFVKSLQVPFDVQPVIRDGNTLVSVRFILEALGQDVTWNEAERKVVSTGDKTIELTIGEKTGYVDGVAYPLNIPSEIINGRTMIPLRWIAENLDYDVQWNPVNYRVDIN</sequence>
<accession>A0A3P7PW91</accession>
<dbReference type="SUPFAM" id="SSF55383">
    <property type="entry name" value="Copper amine oxidase, domain N"/>
    <property type="match status" value="1"/>
</dbReference>
<dbReference type="Proteomes" id="UP000279029">
    <property type="component" value="Chromosome"/>
</dbReference>
<dbReference type="SUPFAM" id="SSF63829">
    <property type="entry name" value="Calcium-dependent phosphotriesterase"/>
    <property type="match status" value="2"/>
</dbReference>
<dbReference type="Pfam" id="PF07833">
    <property type="entry name" value="Cu_amine_oxidN1"/>
    <property type="match status" value="1"/>
</dbReference>
<keyword evidence="3" id="KW-1185">Reference proteome</keyword>
<dbReference type="AlphaFoldDB" id="A0A3P7PW91"/>
<dbReference type="Gene3D" id="3.30.457.10">
    <property type="entry name" value="Copper amine oxidase-like, N-terminal domain"/>
    <property type="match status" value="1"/>
</dbReference>
<evidence type="ECO:0000313" key="3">
    <source>
        <dbReference type="Proteomes" id="UP000279029"/>
    </source>
</evidence>